<keyword evidence="3" id="KW-1185">Reference proteome</keyword>
<dbReference type="PANTHER" id="PTHR40590:SF1">
    <property type="entry name" value="CYTOPLASMIC PROTEIN"/>
    <property type="match status" value="1"/>
</dbReference>
<evidence type="ECO:0000256" key="1">
    <source>
        <dbReference type="SAM" id="SignalP"/>
    </source>
</evidence>
<reference evidence="2 3" key="1">
    <citation type="submission" date="2024-01" db="EMBL/GenBank/DDBJ databases">
        <title>Seven novel Bacillus-like species.</title>
        <authorList>
            <person name="Liu G."/>
        </authorList>
    </citation>
    <scope>NUCLEOTIDE SEQUENCE [LARGE SCALE GENOMIC DNA]</scope>
    <source>
        <strain evidence="2 3">FJAT-53711</strain>
    </source>
</reference>
<feature type="chain" id="PRO_5045609392" evidence="1">
    <location>
        <begin position="23"/>
        <end position="295"/>
    </location>
</feature>
<organism evidence="2 3">
    <name type="scientific">Bacillus yunxiaonensis</name>
    <dbReference type="NCBI Taxonomy" id="3127665"/>
    <lineage>
        <taxon>Bacteria</taxon>
        <taxon>Bacillati</taxon>
        <taxon>Bacillota</taxon>
        <taxon>Bacilli</taxon>
        <taxon>Bacillales</taxon>
        <taxon>Bacillaceae</taxon>
        <taxon>Bacillus</taxon>
    </lineage>
</organism>
<evidence type="ECO:0000313" key="2">
    <source>
        <dbReference type="EMBL" id="MEI4828602.1"/>
    </source>
</evidence>
<gene>
    <name evidence="2" type="ORF">WAX78_03925</name>
</gene>
<dbReference type="Proteomes" id="UP001367922">
    <property type="component" value="Unassembled WGS sequence"/>
</dbReference>
<feature type="signal peptide" evidence="1">
    <location>
        <begin position="1"/>
        <end position="22"/>
    </location>
</feature>
<dbReference type="PANTHER" id="PTHR40590">
    <property type="entry name" value="CYTOPLASMIC PROTEIN-RELATED"/>
    <property type="match status" value="1"/>
</dbReference>
<dbReference type="PROSITE" id="PS51257">
    <property type="entry name" value="PROKAR_LIPOPROTEIN"/>
    <property type="match status" value="1"/>
</dbReference>
<accession>A0ABU8FRJ1</accession>
<protein>
    <submittedName>
        <fullName evidence="2">TraB/GumN family protein</fullName>
    </submittedName>
</protein>
<dbReference type="InterPro" id="IPR047111">
    <property type="entry name" value="YbaP-like"/>
</dbReference>
<dbReference type="Pfam" id="PF01963">
    <property type="entry name" value="TraB_PrgY_gumN"/>
    <property type="match status" value="1"/>
</dbReference>
<comment type="caution">
    <text evidence="2">The sequence shown here is derived from an EMBL/GenBank/DDBJ whole genome shotgun (WGS) entry which is preliminary data.</text>
</comment>
<keyword evidence="1" id="KW-0732">Signal</keyword>
<name>A0ABU8FRJ1_9BACI</name>
<dbReference type="InterPro" id="IPR002816">
    <property type="entry name" value="TraB/PrgY/GumN_fam"/>
</dbReference>
<dbReference type="EMBL" id="JBAWSV010000001">
    <property type="protein sequence ID" value="MEI4828602.1"/>
    <property type="molecule type" value="Genomic_DNA"/>
</dbReference>
<proteinExistence type="predicted"/>
<sequence length="295" mass="33566">MLKGIWKLLCVIFLSFMVVGCAATTQKEEQATANVNWPFYKVEKNGNHLYILGTVHIGEKGMYPFPSKIKEAMKSSKYLVTEIDMNNVMSRENQEQLLNARKLGDNKKLDSLLSPEAKTHLNEVVQDYGIPYESLQDYRPWHVSVSLSLADLEESGFDTTLGVDNQLVQLGKELNLENKSLESIAMQLEFLQKAFPDEDADRIIKELPKKEAAKEQFIKLMEAYKKGDVQKEFKKQSNEKIDEYLVKERNTMWVPQLEAFIISGDVHFIAVGAGHLEGENGVLTLLKKKGYTITK</sequence>
<dbReference type="CDD" id="cd14789">
    <property type="entry name" value="Tiki"/>
    <property type="match status" value="1"/>
</dbReference>
<evidence type="ECO:0000313" key="3">
    <source>
        <dbReference type="Proteomes" id="UP001367922"/>
    </source>
</evidence>